<gene>
    <name evidence="2" type="ordered locus">XBJ1_1331</name>
</gene>
<dbReference type="HOGENOM" id="CLU_2811445_0_0_6"/>
<keyword evidence="1" id="KW-1133">Transmembrane helix</keyword>
<dbReference type="STRING" id="406818.XBJ1_1331"/>
<evidence type="ECO:0000313" key="3">
    <source>
        <dbReference type="Proteomes" id="UP000002045"/>
    </source>
</evidence>
<proteinExistence type="predicted"/>
<evidence type="ECO:0000313" key="2">
    <source>
        <dbReference type="EMBL" id="CBJ80464.1"/>
    </source>
</evidence>
<evidence type="ECO:0000256" key="1">
    <source>
        <dbReference type="SAM" id="Phobius"/>
    </source>
</evidence>
<keyword evidence="1" id="KW-0472">Membrane</keyword>
<accession>D3UXT9</accession>
<sequence>MSLLQRIGQRRSGLTFALLIILSLIAAYLYHAFYSREPAEIALVIGEPYEEMRQRSRSCPLII</sequence>
<protein>
    <submittedName>
        <fullName evidence="2">Uncharacterized protein</fullName>
    </submittedName>
</protein>
<keyword evidence="1" id="KW-0812">Transmembrane</keyword>
<dbReference type="Proteomes" id="UP000002045">
    <property type="component" value="Chromosome"/>
</dbReference>
<reference evidence="2" key="1">
    <citation type="journal article" date="2011" name="PLoS ONE">
        <title>The entomopathogenic bacterial endosymbionts xenorhabdus and photorhabdus: convergent lifestyles from divergent genomes.</title>
        <authorList>
            <person name="Chaston J.M."/>
            <person name="Suen G."/>
            <person name="Tucker S.L."/>
            <person name="Andersen A.W."/>
            <person name="Bhasin A."/>
            <person name="Bode E."/>
            <person name="Bode H.B."/>
            <person name="Brachmann A.O."/>
            <person name="Cowles C.E."/>
            <person name="Cowles K.N."/>
            <person name="Darby C."/>
            <person name="de Leon L."/>
            <person name="Drace K."/>
            <person name="Du Z."/>
            <person name="Givaudan A."/>
            <person name="Herbert Tran E.E."/>
            <person name="Jewell K.A."/>
            <person name="Knack J.J."/>
            <person name="Krasomil-Osterfeld K.C."/>
            <person name="Kukor R."/>
            <person name="Lanois A."/>
            <person name="Latreille P."/>
            <person name="Leimgruber N.K."/>
            <person name="Lipke C.M."/>
            <person name="Liu R."/>
            <person name="Lu X."/>
            <person name="Martens E.C."/>
            <person name="Marri P.R."/>
            <person name="Medigue C."/>
            <person name="Menard M.L."/>
            <person name="Miller N.M."/>
            <person name="Morales-Soto N."/>
            <person name="Norton S."/>
            <person name="Ogier J.C."/>
            <person name="Orchard S.S."/>
            <person name="Park D."/>
            <person name="Park Y."/>
            <person name="Qurollo B.A."/>
            <person name="Sugar D.R."/>
            <person name="Richards G.R."/>
            <person name="Rouy Z."/>
            <person name="Slominski B."/>
            <person name="Slominski K."/>
            <person name="Snyder H."/>
            <person name="Tjaden B.C."/>
            <person name="van der Hoeven R."/>
            <person name="Welch R.D."/>
            <person name="Wheeler C."/>
            <person name="Xiang B."/>
            <person name="Barbazuk B."/>
            <person name="Gaudriault S."/>
            <person name="Goodner B."/>
            <person name="Slater S.C."/>
            <person name="Forst S."/>
            <person name="Goldman B.S."/>
            <person name="Goodrich-Blair H."/>
        </authorList>
    </citation>
    <scope>NUCLEOTIDE SEQUENCE [LARGE SCALE GENOMIC DNA]</scope>
    <source>
        <strain evidence="2">SS-2004</strain>
    </source>
</reference>
<name>D3UXT9_XENBS</name>
<dbReference type="AlphaFoldDB" id="D3UXT9"/>
<organism evidence="2 3">
    <name type="scientific">Xenorhabdus bovienii (strain SS-2004)</name>
    <name type="common">Xenorhabdus nematophila subsp. bovienii</name>
    <dbReference type="NCBI Taxonomy" id="406818"/>
    <lineage>
        <taxon>Bacteria</taxon>
        <taxon>Pseudomonadati</taxon>
        <taxon>Pseudomonadota</taxon>
        <taxon>Gammaproteobacteria</taxon>
        <taxon>Enterobacterales</taxon>
        <taxon>Morganellaceae</taxon>
        <taxon>Xenorhabdus</taxon>
    </lineage>
</organism>
<dbReference type="EMBL" id="FN667741">
    <property type="protein sequence ID" value="CBJ80464.1"/>
    <property type="molecule type" value="Genomic_DNA"/>
</dbReference>
<dbReference type="KEGG" id="xbo:XBJ1_1331"/>
<feature type="transmembrane region" description="Helical" evidence="1">
    <location>
        <begin position="12"/>
        <end position="30"/>
    </location>
</feature>